<evidence type="ECO:0000256" key="1">
    <source>
        <dbReference type="SAM" id="MobiDB-lite"/>
    </source>
</evidence>
<feature type="compositionally biased region" description="Polar residues" evidence="1">
    <location>
        <begin position="91"/>
        <end position="100"/>
    </location>
</feature>
<evidence type="ECO:0000313" key="2">
    <source>
        <dbReference type="EMBL" id="KHJ81196.1"/>
    </source>
</evidence>
<sequence length="100" mass="11297">MELDKPRECEECKLRNGSGVPFRRSQDSDLSLRSEVASLRDEVATLKEALTAQMQVFSDERKKWERDVSHSHLYSKNERIVPNPAKCQSGGIDSSDGNKS</sequence>
<dbReference type="AlphaFoldDB" id="A0A0B1SBF3"/>
<organism evidence="2 3">
    <name type="scientific">Oesophagostomum dentatum</name>
    <name type="common">Nodular worm</name>
    <dbReference type="NCBI Taxonomy" id="61180"/>
    <lineage>
        <taxon>Eukaryota</taxon>
        <taxon>Metazoa</taxon>
        <taxon>Ecdysozoa</taxon>
        <taxon>Nematoda</taxon>
        <taxon>Chromadorea</taxon>
        <taxon>Rhabditida</taxon>
        <taxon>Rhabditina</taxon>
        <taxon>Rhabditomorpha</taxon>
        <taxon>Strongyloidea</taxon>
        <taxon>Strongylidae</taxon>
        <taxon>Oesophagostomum</taxon>
    </lineage>
</organism>
<feature type="compositionally biased region" description="Basic and acidic residues" evidence="1">
    <location>
        <begin position="66"/>
        <end position="79"/>
    </location>
</feature>
<dbReference type="Proteomes" id="UP000053660">
    <property type="component" value="Unassembled WGS sequence"/>
</dbReference>
<gene>
    <name evidence="2" type="ORF">OESDEN_19118</name>
</gene>
<evidence type="ECO:0000313" key="3">
    <source>
        <dbReference type="Proteomes" id="UP000053660"/>
    </source>
</evidence>
<protein>
    <submittedName>
        <fullName evidence="2">Uncharacterized protein</fullName>
    </submittedName>
</protein>
<keyword evidence="3" id="KW-1185">Reference proteome</keyword>
<dbReference type="EMBL" id="KN592789">
    <property type="protein sequence ID" value="KHJ81196.1"/>
    <property type="molecule type" value="Genomic_DNA"/>
</dbReference>
<accession>A0A0B1SBF3</accession>
<reference evidence="2 3" key="1">
    <citation type="submission" date="2014-03" db="EMBL/GenBank/DDBJ databases">
        <title>Draft genome of the hookworm Oesophagostomum dentatum.</title>
        <authorList>
            <person name="Mitreva M."/>
        </authorList>
    </citation>
    <scope>NUCLEOTIDE SEQUENCE [LARGE SCALE GENOMIC DNA]</scope>
    <source>
        <strain evidence="2 3">OD-Hann</strain>
    </source>
</reference>
<feature type="region of interest" description="Disordered" evidence="1">
    <location>
        <begin position="66"/>
        <end position="100"/>
    </location>
</feature>
<name>A0A0B1SBF3_OESDE</name>
<proteinExistence type="predicted"/>